<keyword evidence="4 5" id="KW-0238">DNA-binding</keyword>
<sequence>MNQAEAHPTFAETNAEPVVCLEQAHVLHRSEALSPVRDPSASNFVLDADHSVQNQSSMFFVLNSDGSICTMNSPQVVSIQGNCTVKDQSDLVYVKNSEIHNLEKNIDVTIKEENNNIVFEKRNVVEEETSSIYDYDNDFASVISSAGNTNNSQNNNLFGRKSQVENISEAAPNELRTNPSRKCSVVNCSNPNGKAIHTFPAIVINGKINHENLNRCKLWIKDSGNTELLNQFSSKLYRRYGICGDHFDSSQYYNPQTIKRLLPNAVPSLNICLPIPDIDMNLYPKWGPGDILADLTLNTEDTENGINKTSVENCQQENNHDTNEQAFKPDCYQSKFENVLHTLEWRTCNQ</sequence>
<evidence type="ECO:0000313" key="8">
    <source>
        <dbReference type="Proteomes" id="UP001219518"/>
    </source>
</evidence>
<organism evidence="7 8">
    <name type="scientific">Frankliniella fusca</name>
    <dbReference type="NCBI Taxonomy" id="407009"/>
    <lineage>
        <taxon>Eukaryota</taxon>
        <taxon>Metazoa</taxon>
        <taxon>Ecdysozoa</taxon>
        <taxon>Arthropoda</taxon>
        <taxon>Hexapoda</taxon>
        <taxon>Insecta</taxon>
        <taxon>Pterygota</taxon>
        <taxon>Neoptera</taxon>
        <taxon>Paraneoptera</taxon>
        <taxon>Thysanoptera</taxon>
        <taxon>Terebrantia</taxon>
        <taxon>Thripoidea</taxon>
        <taxon>Thripidae</taxon>
        <taxon>Frankliniella</taxon>
    </lineage>
</organism>
<dbReference type="Proteomes" id="UP001219518">
    <property type="component" value="Unassembled WGS sequence"/>
</dbReference>
<dbReference type="InterPro" id="IPR006612">
    <property type="entry name" value="THAP_Znf"/>
</dbReference>
<keyword evidence="3" id="KW-0862">Zinc</keyword>
<name>A0AAE1LPW4_9NEOP</name>
<dbReference type="SUPFAM" id="SSF57716">
    <property type="entry name" value="Glucocorticoid receptor-like (DNA-binding domain)"/>
    <property type="match status" value="1"/>
</dbReference>
<keyword evidence="2 5" id="KW-0863">Zinc-finger</keyword>
<protein>
    <submittedName>
        <fullName evidence="7">THAP domain-containing protein 5</fullName>
    </submittedName>
</protein>
<evidence type="ECO:0000256" key="4">
    <source>
        <dbReference type="ARBA" id="ARBA00023125"/>
    </source>
</evidence>
<feature type="domain" description="THAP-type" evidence="6">
    <location>
        <begin position="178"/>
        <end position="270"/>
    </location>
</feature>
<gene>
    <name evidence="7" type="ORF">KUF71_014890</name>
</gene>
<dbReference type="AlphaFoldDB" id="A0AAE1LPW4"/>
<dbReference type="EMBL" id="JAHWGI010001267">
    <property type="protein sequence ID" value="KAK3926554.1"/>
    <property type="molecule type" value="Genomic_DNA"/>
</dbReference>
<evidence type="ECO:0000256" key="2">
    <source>
        <dbReference type="ARBA" id="ARBA00022771"/>
    </source>
</evidence>
<evidence type="ECO:0000259" key="6">
    <source>
        <dbReference type="PROSITE" id="PS50950"/>
    </source>
</evidence>
<evidence type="ECO:0000256" key="5">
    <source>
        <dbReference type="PROSITE-ProRule" id="PRU00309"/>
    </source>
</evidence>
<evidence type="ECO:0000256" key="1">
    <source>
        <dbReference type="ARBA" id="ARBA00022723"/>
    </source>
</evidence>
<dbReference type="SMART" id="SM00980">
    <property type="entry name" value="THAP"/>
    <property type="match status" value="1"/>
</dbReference>
<dbReference type="PROSITE" id="PS50950">
    <property type="entry name" value="ZF_THAP"/>
    <property type="match status" value="1"/>
</dbReference>
<reference evidence="7" key="1">
    <citation type="submission" date="2021-07" db="EMBL/GenBank/DDBJ databases">
        <authorList>
            <person name="Catto M.A."/>
            <person name="Jacobson A."/>
            <person name="Kennedy G."/>
            <person name="Labadie P."/>
            <person name="Hunt B.G."/>
            <person name="Srinivasan R."/>
        </authorList>
    </citation>
    <scope>NUCLEOTIDE SEQUENCE</scope>
    <source>
        <strain evidence="7">PL_HMW_Pooled</strain>
        <tissue evidence="7">Head</tissue>
    </source>
</reference>
<dbReference type="Pfam" id="PF05485">
    <property type="entry name" value="THAP"/>
    <property type="match status" value="1"/>
</dbReference>
<dbReference type="GO" id="GO:0003677">
    <property type="term" value="F:DNA binding"/>
    <property type="evidence" value="ECO:0007669"/>
    <property type="project" value="UniProtKB-UniRule"/>
</dbReference>
<keyword evidence="1" id="KW-0479">Metal-binding</keyword>
<dbReference type="GO" id="GO:0008270">
    <property type="term" value="F:zinc ion binding"/>
    <property type="evidence" value="ECO:0007669"/>
    <property type="project" value="UniProtKB-KW"/>
</dbReference>
<keyword evidence="8" id="KW-1185">Reference proteome</keyword>
<comment type="caution">
    <text evidence="7">The sequence shown here is derived from an EMBL/GenBank/DDBJ whole genome shotgun (WGS) entry which is preliminary data.</text>
</comment>
<evidence type="ECO:0000256" key="3">
    <source>
        <dbReference type="ARBA" id="ARBA00022833"/>
    </source>
</evidence>
<evidence type="ECO:0000313" key="7">
    <source>
        <dbReference type="EMBL" id="KAK3926554.1"/>
    </source>
</evidence>
<reference evidence="7" key="2">
    <citation type="journal article" date="2023" name="BMC Genomics">
        <title>Pest status, molecular evolution, and epigenetic factors derived from the genome assembly of Frankliniella fusca, a thysanopteran phytovirus vector.</title>
        <authorList>
            <person name="Catto M.A."/>
            <person name="Labadie P.E."/>
            <person name="Jacobson A.L."/>
            <person name="Kennedy G.G."/>
            <person name="Srinivasan R."/>
            <person name="Hunt B.G."/>
        </authorList>
    </citation>
    <scope>NUCLEOTIDE SEQUENCE</scope>
    <source>
        <strain evidence="7">PL_HMW_Pooled</strain>
    </source>
</reference>
<accession>A0AAE1LPW4</accession>
<proteinExistence type="predicted"/>